<dbReference type="PANTHER" id="PTHR22617:SF43">
    <property type="entry name" value="PROTEIN PILI"/>
    <property type="match status" value="1"/>
</dbReference>
<protein>
    <submittedName>
        <fullName evidence="2">Purine-binding chemotaxis protein CheW</fullName>
    </submittedName>
</protein>
<dbReference type="InterPro" id="IPR036061">
    <property type="entry name" value="CheW-like_dom_sf"/>
</dbReference>
<feature type="domain" description="CheW-like" evidence="1">
    <location>
        <begin position="340"/>
        <end position="485"/>
    </location>
</feature>
<dbReference type="RefSeq" id="WP_116208106.1">
    <property type="nucleotide sequence ID" value="NZ_QUNR01000002.1"/>
</dbReference>
<evidence type="ECO:0000313" key="3">
    <source>
        <dbReference type="Proteomes" id="UP000256774"/>
    </source>
</evidence>
<dbReference type="InterPro" id="IPR002545">
    <property type="entry name" value="CheW-lke_dom"/>
</dbReference>
<dbReference type="Gene3D" id="2.40.50.180">
    <property type="entry name" value="CheA-289, Domain 4"/>
    <property type="match status" value="3"/>
</dbReference>
<dbReference type="Proteomes" id="UP000256774">
    <property type="component" value="Unassembled WGS sequence"/>
</dbReference>
<accession>A0A3E0H6N9</accession>
<dbReference type="SMART" id="SM00260">
    <property type="entry name" value="CheW"/>
    <property type="match status" value="2"/>
</dbReference>
<dbReference type="GO" id="GO:0006935">
    <property type="term" value="P:chemotaxis"/>
    <property type="evidence" value="ECO:0007669"/>
    <property type="project" value="InterPro"/>
</dbReference>
<proteinExistence type="predicted"/>
<organism evidence="2 3">
    <name type="scientific">Paraperlucidibaca baekdonensis</name>
    <dbReference type="NCBI Taxonomy" id="748120"/>
    <lineage>
        <taxon>Bacteria</taxon>
        <taxon>Pseudomonadati</taxon>
        <taxon>Pseudomonadota</taxon>
        <taxon>Gammaproteobacteria</taxon>
        <taxon>Moraxellales</taxon>
        <taxon>Moraxellaceae</taxon>
        <taxon>Paraperlucidibaca</taxon>
    </lineage>
</organism>
<dbReference type="PANTHER" id="PTHR22617">
    <property type="entry name" value="CHEMOTAXIS SENSOR HISTIDINE KINASE-RELATED"/>
    <property type="match status" value="1"/>
</dbReference>
<gene>
    <name evidence="2" type="ORF">DFR26_1289</name>
</gene>
<dbReference type="GO" id="GO:0005829">
    <property type="term" value="C:cytosol"/>
    <property type="evidence" value="ECO:0007669"/>
    <property type="project" value="TreeGrafter"/>
</dbReference>
<feature type="domain" description="CheW-like" evidence="1">
    <location>
        <begin position="167"/>
        <end position="307"/>
    </location>
</feature>
<evidence type="ECO:0000313" key="2">
    <source>
        <dbReference type="EMBL" id="REH39109.1"/>
    </source>
</evidence>
<keyword evidence="3" id="KW-1185">Reference proteome</keyword>
<dbReference type="Gene3D" id="2.30.30.40">
    <property type="entry name" value="SH3 Domains"/>
    <property type="match status" value="2"/>
</dbReference>
<dbReference type="SUPFAM" id="SSF50341">
    <property type="entry name" value="CheW-like"/>
    <property type="match status" value="3"/>
</dbReference>
<feature type="domain" description="CheW-like" evidence="1">
    <location>
        <begin position="7"/>
        <end position="146"/>
    </location>
</feature>
<name>A0A3E0H6N9_9GAMM</name>
<dbReference type="EMBL" id="QUNR01000002">
    <property type="protein sequence ID" value="REH39109.1"/>
    <property type="molecule type" value="Genomic_DNA"/>
</dbReference>
<dbReference type="GO" id="GO:0007165">
    <property type="term" value="P:signal transduction"/>
    <property type="evidence" value="ECO:0007669"/>
    <property type="project" value="InterPro"/>
</dbReference>
<sequence>MSAEAGESTYGVLRIGEAQVALPISRLREVVPCPSHFAKLPTRAAGLLGAINVRGKVLPVFDLRETLEQSLSLSETQVVALLYQEGKALGLVADSLAGLTIVENEQINRMAAHSGELLFSGSFVRHEDHSIVSVLSIQALMSQPGIPLLNDAQVANMLEPKVAIGQTRALMLLRCGEVGIAMDVTDIHTILPIVSVTPSSLNSAVCRGVITHAGKEIPAVDPLALMSLGQTPPEASCQALVINYEGGLVALLVNQVIEIAHARPEELLPIPALTVKRRDMLSHTLTLPDRGQFLVLADNALANDAQLTVLASLNTELAKQPTQGLSLTTSGASTVDRSVNYSVITFDLGSEVAAKLDHVVEVMKLPEHFAELPGMHAAVKGLVSLRGRSIALVDLGEALNLQAAHDDDASRVLVVKHEDMHFGFIVRQLHHVENATWEEPAREATKAAKSPNPLNRHAIVELGVGESQRTLPLVDLKKLAATLAGTQASCAA</sequence>
<evidence type="ECO:0000259" key="1">
    <source>
        <dbReference type="PROSITE" id="PS50851"/>
    </source>
</evidence>
<comment type="caution">
    <text evidence="2">The sequence shown here is derived from an EMBL/GenBank/DDBJ whole genome shotgun (WGS) entry which is preliminary data.</text>
</comment>
<reference evidence="2 3" key="1">
    <citation type="submission" date="2018-08" db="EMBL/GenBank/DDBJ databases">
        <title>Genomic Encyclopedia of Type Strains, Phase IV (KMG-IV): sequencing the most valuable type-strain genomes for metagenomic binning, comparative biology and taxonomic classification.</title>
        <authorList>
            <person name="Goeker M."/>
        </authorList>
    </citation>
    <scope>NUCLEOTIDE SEQUENCE [LARGE SCALE GENOMIC DNA]</scope>
    <source>
        <strain evidence="2 3">DSM 26022</strain>
    </source>
</reference>
<dbReference type="InterPro" id="IPR039315">
    <property type="entry name" value="CheW"/>
</dbReference>
<dbReference type="Pfam" id="PF01584">
    <property type="entry name" value="CheW"/>
    <property type="match status" value="3"/>
</dbReference>
<dbReference type="OrthoDB" id="9806105at2"/>
<dbReference type="PROSITE" id="PS50851">
    <property type="entry name" value="CHEW"/>
    <property type="match status" value="3"/>
</dbReference>
<dbReference type="AlphaFoldDB" id="A0A3E0H6N9"/>